<evidence type="ECO:0000256" key="1">
    <source>
        <dbReference type="SAM" id="MobiDB-lite"/>
    </source>
</evidence>
<dbReference type="Proteomes" id="UP000295497">
    <property type="component" value="Chromosome"/>
</dbReference>
<feature type="region of interest" description="Disordered" evidence="1">
    <location>
        <begin position="223"/>
        <end position="249"/>
    </location>
</feature>
<protein>
    <recommendedName>
        <fullName evidence="4">VOC domain-containing protein</fullName>
    </recommendedName>
</protein>
<accession>A0A4P2QTH2</accession>
<name>A0A4P2QTH2_SORCE</name>
<organism evidence="2 3">
    <name type="scientific">Sorangium cellulosum</name>
    <name type="common">Polyangium cellulosum</name>
    <dbReference type="NCBI Taxonomy" id="56"/>
    <lineage>
        <taxon>Bacteria</taxon>
        <taxon>Pseudomonadati</taxon>
        <taxon>Myxococcota</taxon>
        <taxon>Polyangia</taxon>
        <taxon>Polyangiales</taxon>
        <taxon>Polyangiaceae</taxon>
        <taxon>Sorangium</taxon>
    </lineage>
</organism>
<gene>
    <name evidence="2" type="ORF">SOCE836_054980</name>
</gene>
<reference evidence="2 3" key="1">
    <citation type="submission" date="2015-09" db="EMBL/GenBank/DDBJ databases">
        <title>Sorangium comparison.</title>
        <authorList>
            <person name="Zaburannyi N."/>
            <person name="Bunk B."/>
            <person name="Overmann J."/>
            <person name="Mueller R."/>
        </authorList>
    </citation>
    <scope>NUCLEOTIDE SEQUENCE [LARGE SCALE GENOMIC DNA]</scope>
    <source>
        <strain evidence="2 3">So ce836</strain>
    </source>
</reference>
<evidence type="ECO:0000313" key="3">
    <source>
        <dbReference type="Proteomes" id="UP000295497"/>
    </source>
</evidence>
<dbReference type="AlphaFoldDB" id="A0A4P2QTH2"/>
<evidence type="ECO:0000313" key="2">
    <source>
        <dbReference type="EMBL" id="AUX33341.1"/>
    </source>
</evidence>
<dbReference type="SUPFAM" id="SSF54593">
    <property type="entry name" value="Glyoxalase/Bleomycin resistance protein/Dihydroxybiphenyl dioxygenase"/>
    <property type="match status" value="1"/>
</dbReference>
<dbReference type="EMBL" id="CP012672">
    <property type="protein sequence ID" value="AUX33341.1"/>
    <property type="molecule type" value="Genomic_DNA"/>
</dbReference>
<dbReference type="Gene3D" id="3.10.180.10">
    <property type="entry name" value="2,3-Dihydroxybiphenyl 1,2-Dioxygenase, domain 1"/>
    <property type="match status" value="1"/>
</dbReference>
<dbReference type="InterPro" id="IPR029068">
    <property type="entry name" value="Glyas_Bleomycin-R_OHBP_Dase"/>
</dbReference>
<sequence length="249" mass="27617">MSASLSLIVLRCSDLGASLRFYERLGLSFAEEKHGEGPVHYSARAGHVLLELYPAGRRAGTVRLQLSLLSAQCLTLEEAKSPSSSSAGFVLEDPDRNQIEVCRTTRNERELAVSPSVSAASDHPFELWLEFEHWISPPDEDPADGFFNMLIGLPDGTKYAVNVWTYDMLASARREAAQQGESLFGRYLEAPDLFVERMDRSLLEAVVADMIASGRLRDSWRVASESEATNNATQPTRMQPRAARQRARG</sequence>
<dbReference type="RefSeq" id="WP_129576731.1">
    <property type="nucleotide sequence ID" value="NZ_CP012672.1"/>
</dbReference>
<evidence type="ECO:0008006" key="4">
    <source>
        <dbReference type="Google" id="ProtNLM"/>
    </source>
</evidence>
<proteinExistence type="predicted"/>